<dbReference type="GO" id="GO:0051014">
    <property type="term" value="P:actin filament severing"/>
    <property type="evidence" value="ECO:0007669"/>
    <property type="project" value="TreeGrafter"/>
</dbReference>
<dbReference type="OMA" id="IQPRVLY"/>
<dbReference type="InterPro" id="IPR029006">
    <property type="entry name" value="ADF-H/Gelsolin-like_dom_sf"/>
</dbReference>
<dbReference type="Pfam" id="PF00626">
    <property type="entry name" value="Gelsolin"/>
    <property type="match status" value="2"/>
</dbReference>
<dbReference type="Gene3D" id="3.40.20.10">
    <property type="entry name" value="Severin"/>
    <property type="match status" value="3"/>
</dbReference>
<dbReference type="InterPro" id="IPR007122">
    <property type="entry name" value="Villin/Gelsolin"/>
</dbReference>
<dbReference type="GO" id="GO:0051015">
    <property type="term" value="F:actin filament binding"/>
    <property type="evidence" value="ECO:0007669"/>
    <property type="project" value="InterPro"/>
</dbReference>
<gene>
    <name evidence="2" type="ORF">HHK36_013561</name>
</gene>
<dbReference type="PRINTS" id="PR00597">
    <property type="entry name" value="GELSOLIN"/>
</dbReference>
<feature type="domain" description="Gelsolin-like" evidence="1">
    <location>
        <begin position="121"/>
        <end position="188"/>
    </location>
</feature>
<dbReference type="AlphaFoldDB" id="A0A835DHG6"/>
<dbReference type="SUPFAM" id="SSF55753">
    <property type="entry name" value="Actin depolymerizing proteins"/>
    <property type="match status" value="2"/>
</dbReference>
<dbReference type="Proteomes" id="UP000655225">
    <property type="component" value="Unassembled WGS sequence"/>
</dbReference>
<accession>A0A835DHG6</accession>
<evidence type="ECO:0000313" key="3">
    <source>
        <dbReference type="Proteomes" id="UP000655225"/>
    </source>
</evidence>
<keyword evidence="3" id="KW-1185">Reference proteome</keyword>
<dbReference type="CDD" id="cd11293">
    <property type="entry name" value="gelsolin_S4_like"/>
    <property type="match status" value="1"/>
</dbReference>
<evidence type="ECO:0000259" key="1">
    <source>
        <dbReference type="Pfam" id="PF00626"/>
    </source>
</evidence>
<dbReference type="InterPro" id="IPR007123">
    <property type="entry name" value="Gelsolin-like_dom"/>
</dbReference>
<reference evidence="2 3" key="1">
    <citation type="submission" date="2020-04" db="EMBL/GenBank/DDBJ databases">
        <title>Plant Genome Project.</title>
        <authorList>
            <person name="Zhang R.-G."/>
        </authorList>
    </citation>
    <scope>NUCLEOTIDE SEQUENCE [LARGE SCALE GENOMIC DNA]</scope>
    <source>
        <strain evidence="2">YNK0</strain>
        <tissue evidence="2">Leaf</tissue>
    </source>
</reference>
<dbReference type="InterPro" id="IPR036180">
    <property type="entry name" value="Gelsolin-like_dom_sf"/>
</dbReference>
<proteinExistence type="predicted"/>
<dbReference type="PANTHER" id="PTHR11977">
    <property type="entry name" value="VILLIN"/>
    <property type="match status" value="1"/>
</dbReference>
<organism evidence="2 3">
    <name type="scientific">Tetracentron sinense</name>
    <name type="common">Spur-leaf</name>
    <dbReference type="NCBI Taxonomy" id="13715"/>
    <lineage>
        <taxon>Eukaryota</taxon>
        <taxon>Viridiplantae</taxon>
        <taxon>Streptophyta</taxon>
        <taxon>Embryophyta</taxon>
        <taxon>Tracheophyta</taxon>
        <taxon>Spermatophyta</taxon>
        <taxon>Magnoliopsida</taxon>
        <taxon>Trochodendrales</taxon>
        <taxon>Trochodendraceae</taxon>
        <taxon>Tetracentron</taxon>
    </lineage>
</organism>
<dbReference type="EMBL" id="JABCRI010000009">
    <property type="protein sequence ID" value="KAF8400264.1"/>
    <property type="molecule type" value="Genomic_DNA"/>
</dbReference>
<dbReference type="CDD" id="cd11292">
    <property type="entry name" value="gelsolin_S3_like"/>
    <property type="match status" value="1"/>
</dbReference>
<dbReference type="SMART" id="SM00262">
    <property type="entry name" value="GEL"/>
    <property type="match status" value="3"/>
</dbReference>
<dbReference type="FunFam" id="3.40.20.10:FF:000039">
    <property type="entry name" value="Villin-4"/>
    <property type="match status" value="1"/>
</dbReference>
<name>A0A835DHG6_TETSI</name>
<evidence type="ECO:0000313" key="2">
    <source>
        <dbReference type="EMBL" id="KAF8400264.1"/>
    </source>
</evidence>
<sequence length="411" mass="46253">MNFLFIWGQVPFARSSLNHEDIFILDTKSKIFQFNGSNSSIQERAKALEVVQYIKDTYHDGKCEVAAIEDGKLMADPETGEFWSFFGGFAPLPRKTASEDDKTAETLPTKLLCVENGQAEPVQAGSLTRELLETNKCYLLDFGLEVFVWMGRNTSLDDRKSASKALEELVRGPDRPKSHVIRVIEGFETVLFRSKFDSWPQTTDVTVSEDGRGKVAALLKRQGFNVKGLLKAAPAKEEPQPYIDCTGNLQVWRINEQEKILIPASEQSKFYSGDCYIFQYSYPGEDKEEYLVGTWFGKQSVEEERTSTILLASKMVESLKSQPTQARIFEGNEPIQFFSIFQSFIVFKGGVGTGYKNYITKKELPDMTYTVDGTALFRVQGSGPDNMQAIQVEPVHSVSIFPFISLLVNYG</sequence>
<protein>
    <recommendedName>
        <fullName evidence="1">Gelsolin-like domain-containing protein</fullName>
    </recommendedName>
</protein>
<feature type="domain" description="Gelsolin-like" evidence="1">
    <location>
        <begin position="10"/>
        <end position="71"/>
    </location>
</feature>
<dbReference type="FunFam" id="3.40.20.10:FF:000033">
    <property type="entry name" value="Villin-4"/>
    <property type="match status" value="1"/>
</dbReference>
<dbReference type="OrthoDB" id="6375767at2759"/>
<comment type="caution">
    <text evidence="2">The sequence shown here is derived from an EMBL/GenBank/DDBJ whole genome shotgun (WGS) entry which is preliminary data.</text>
</comment>
<dbReference type="SUPFAM" id="SSF82754">
    <property type="entry name" value="C-terminal, gelsolin-like domain of Sec23/24"/>
    <property type="match status" value="1"/>
</dbReference>
<dbReference type="PANTHER" id="PTHR11977:SF138">
    <property type="entry name" value="VILLIN-4"/>
    <property type="match status" value="1"/>
</dbReference>